<dbReference type="Pfam" id="PF22936">
    <property type="entry name" value="Pol_BBD"/>
    <property type="match status" value="1"/>
</dbReference>
<feature type="domain" description="CCHC-type" evidence="3">
    <location>
        <begin position="236"/>
        <end position="252"/>
    </location>
</feature>
<keyword evidence="5" id="KW-1185">Reference proteome</keyword>
<dbReference type="EMBL" id="BGPR01097150">
    <property type="protein sequence ID" value="GBM44493.1"/>
    <property type="molecule type" value="Genomic_DNA"/>
</dbReference>
<dbReference type="PANTHER" id="PTHR47592">
    <property type="entry name" value="PBF68 PROTEIN"/>
    <property type="match status" value="1"/>
</dbReference>
<evidence type="ECO:0000256" key="1">
    <source>
        <dbReference type="PROSITE-ProRule" id="PRU00047"/>
    </source>
</evidence>
<protein>
    <submittedName>
        <fullName evidence="4">Retrovirus-related Pol polyprotein from transposon TNT 1-94</fullName>
    </submittedName>
</protein>
<dbReference type="PROSITE" id="PS50158">
    <property type="entry name" value="ZF_CCHC"/>
    <property type="match status" value="1"/>
</dbReference>
<reference evidence="4 5" key="1">
    <citation type="journal article" date="2019" name="Sci. Rep.">
        <title>Orb-weaving spider Araneus ventricosus genome elucidates the spidroin gene catalogue.</title>
        <authorList>
            <person name="Kono N."/>
            <person name="Nakamura H."/>
            <person name="Ohtoshi R."/>
            <person name="Moran D.A.P."/>
            <person name="Shinohara A."/>
            <person name="Yoshida Y."/>
            <person name="Fujiwara M."/>
            <person name="Mori M."/>
            <person name="Tomita M."/>
            <person name="Arakawa K."/>
        </authorList>
    </citation>
    <scope>NUCLEOTIDE SEQUENCE [LARGE SCALE GENOMIC DNA]</scope>
</reference>
<dbReference type="Pfam" id="PF14223">
    <property type="entry name" value="Retrotran_gag_2"/>
    <property type="match status" value="1"/>
</dbReference>
<sequence length="423" mass="48518">MAESQARIETLSKSNFETWKLQMEAVLIKNDRFKYLSEVAPPPEPKEAYDSWKTEDSKTKADLILCIQPSELKLVKNCLTAKDMWEKLERTYLSKGPARKANLLKSLLQLKMETGSDVRDHIRKFFDFIDKLQDLDVVIDEDLTSVMLPYSLPTNFETFRVAIESRDELPKLDTLRIKIIDEWQSRADQSLFEDAFAAKLENQFRSQRFKAKTKPKETVDDRKRNTPKPHRSRKIKCWTCGLEGHVSRECEQKKNSKTHSAVGFCFANVSDARDRSQWILDSGCTTHMCNNESFFEYIEPSNEKCVNLADKCEAKVQGHGKTNFPAIVNGQRSYVHSNETLYVPSLSYNLLSVAKLTNLGFTVQFSGQSADIVNPLKEMKLKADRVGDLYLLRTEKKDNTTSTVSTSVDNPSSGDFQKWHVRL</sequence>
<evidence type="ECO:0000256" key="2">
    <source>
        <dbReference type="SAM" id="MobiDB-lite"/>
    </source>
</evidence>
<dbReference type="InterPro" id="IPR001878">
    <property type="entry name" value="Znf_CCHC"/>
</dbReference>
<dbReference type="InterPro" id="IPR054722">
    <property type="entry name" value="PolX-like_BBD"/>
</dbReference>
<feature type="compositionally biased region" description="Basic and acidic residues" evidence="2">
    <location>
        <begin position="214"/>
        <end position="224"/>
    </location>
</feature>
<dbReference type="GO" id="GO:0003676">
    <property type="term" value="F:nucleic acid binding"/>
    <property type="evidence" value="ECO:0007669"/>
    <property type="project" value="InterPro"/>
</dbReference>
<feature type="region of interest" description="Disordered" evidence="2">
    <location>
        <begin position="209"/>
        <end position="231"/>
    </location>
</feature>
<dbReference type="Proteomes" id="UP000499080">
    <property type="component" value="Unassembled WGS sequence"/>
</dbReference>
<organism evidence="4 5">
    <name type="scientific">Araneus ventricosus</name>
    <name type="common">Orbweaver spider</name>
    <name type="synonym">Epeira ventricosa</name>
    <dbReference type="NCBI Taxonomy" id="182803"/>
    <lineage>
        <taxon>Eukaryota</taxon>
        <taxon>Metazoa</taxon>
        <taxon>Ecdysozoa</taxon>
        <taxon>Arthropoda</taxon>
        <taxon>Chelicerata</taxon>
        <taxon>Arachnida</taxon>
        <taxon>Araneae</taxon>
        <taxon>Araneomorphae</taxon>
        <taxon>Entelegynae</taxon>
        <taxon>Araneoidea</taxon>
        <taxon>Araneidae</taxon>
        <taxon>Araneus</taxon>
    </lineage>
</organism>
<accession>A0A4Y2FTB7</accession>
<comment type="caution">
    <text evidence="4">The sequence shown here is derived from an EMBL/GenBank/DDBJ whole genome shotgun (WGS) entry which is preliminary data.</text>
</comment>
<dbReference type="SMART" id="SM00343">
    <property type="entry name" value="ZnF_C2HC"/>
    <property type="match status" value="1"/>
</dbReference>
<keyword evidence="1" id="KW-0479">Metal-binding</keyword>
<proteinExistence type="predicted"/>
<dbReference type="OrthoDB" id="413361at2759"/>
<dbReference type="Pfam" id="PF00098">
    <property type="entry name" value="zf-CCHC"/>
    <property type="match status" value="1"/>
</dbReference>
<dbReference type="SUPFAM" id="SSF57756">
    <property type="entry name" value="Retrovirus zinc finger-like domains"/>
    <property type="match status" value="1"/>
</dbReference>
<keyword evidence="1" id="KW-0862">Zinc</keyword>
<feature type="non-terminal residue" evidence="4">
    <location>
        <position position="423"/>
    </location>
</feature>
<evidence type="ECO:0000259" key="3">
    <source>
        <dbReference type="PROSITE" id="PS50158"/>
    </source>
</evidence>
<evidence type="ECO:0000313" key="4">
    <source>
        <dbReference type="EMBL" id="GBM44493.1"/>
    </source>
</evidence>
<dbReference type="AlphaFoldDB" id="A0A4Y2FTB7"/>
<keyword evidence="1" id="KW-0863">Zinc-finger</keyword>
<dbReference type="GO" id="GO:0008270">
    <property type="term" value="F:zinc ion binding"/>
    <property type="evidence" value="ECO:0007669"/>
    <property type="project" value="UniProtKB-KW"/>
</dbReference>
<dbReference type="InterPro" id="IPR036875">
    <property type="entry name" value="Znf_CCHC_sf"/>
</dbReference>
<dbReference type="PANTHER" id="PTHR47592:SF27">
    <property type="entry name" value="OS08G0421700 PROTEIN"/>
    <property type="match status" value="1"/>
</dbReference>
<evidence type="ECO:0000313" key="5">
    <source>
        <dbReference type="Proteomes" id="UP000499080"/>
    </source>
</evidence>
<gene>
    <name evidence="4" type="primary">POLX_1475</name>
    <name evidence="4" type="ORF">AVEN_86942_1</name>
</gene>
<name>A0A4Y2FTB7_ARAVE</name>